<comment type="similarity">
    <text evidence="1">Belongs to the RelA/SpoT family.</text>
</comment>
<protein>
    <submittedName>
        <fullName evidence="4">Metal dependent phosphohydrolase</fullName>
    </submittedName>
</protein>
<keyword evidence="5" id="KW-1185">Reference proteome</keyword>
<evidence type="ECO:0000259" key="3">
    <source>
        <dbReference type="PROSITE" id="PS51831"/>
    </source>
</evidence>
<dbReference type="GO" id="GO:0005886">
    <property type="term" value="C:plasma membrane"/>
    <property type="evidence" value="ECO:0007669"/>
    <property type="project" value="TreeGrafter"/>
</dbReference>
<dbReference type="InterPro" id="IPR006674">
    <property type="entry name" value="HD_domain"/>
</dbReference>
<dbReference type="InterPro" id="IPR003607">
    <property type="entry name" value="HD/PDEase_dom"/>
</dbReference>
<evidence type="ECO:0000256" key="1">
    <source>
        <dbReference type="ARBA" id="ARBA00007476"/>
    </source>
</evidence>
<evidence type="ECO:0000313" key="4">
    <source>
        <dbReference type="EMBL" id="ELA08034.1"/>
    </source>
</evidence>
<dbReference type="InterPro" id="IPR043519">
    <property type="entry name" value="NT_sf"/>
</dbReference>
<dbReference type="Pfam" id="PF13328">
    <property type="entry name" value="HD_4"/>
    <property type="match status" value="1"/>
</dbReference>
<dbReference type="SUPFAM" id="SSF109604">
    <property type="entry name" value="HD-domain/PDEase-like"/>
    <property type="match status" value="1"/>
</dbReference>
<dbReference type="SUPFAM" id="SSF81271">
    <property type="entry name" value="TGS-like"/>
    <property type="match status" value="1"/>
</dbReference>
<sequence length="720" mass="81925">MPINQKFSHPLVDDAVASLMRAISYFSNENQQKVVQACHFGDKAHIKDKRKSGEPYITHPVAVAEILAGFRLDVDVIIAAILHDTVEDTEVTESQIHELFGKNVVKIVDGVTKLKSDKNKDKKTTKAGTFHKIFTATLEDPRVLIVKLADRLHNMSTMDAVRPEKQRSTAQETLDFYVPFARLMGLNNIADYIEILCYRNLNPQMYNTLSDKMLQHGLGRNFQTENIYAYLNIVLNKLNICGDIKDIDNKVVLYRQFFNNRGDMSSLLRQYAFMMVLNSVEDCDKVADYLIKKYQIPNENIADNIRKPLAGGNQSLTLTYQRDFDSIEVVILTQRMLQASRLGVLMSDSASAVSRSVVQASLRNLQSLLVDKDNLADDALDTVNKLMDYLHERKIVCYTPNGDPHELPRGATALDFAYAVSTGLGNSATGANINNEKAKLGSVLKSGQYVEIESDPKAEPKAEWLGFVATNKARRALRQWLKGLTDEQRQQHGHDAFARALKNQGRNIDELSNEEWQQLLDWRGVKEKSELYQQITTGVILPQIMVSRLFSQQQLAENQAIAHNAHQPQSLIADAVGVEVDFSSCCHPIYGDRIVGHLSKNGLVVHRHKCFSIDEIRRENPYQVIPLHWRQFEQYADEHRFFFDAVLKISMPLSDEQTSQVIFEVREANAGVETVKNFHAHSLLFLVIENREQLSDIIHRLRNALGYPNIQRLYQWLEEF</sequence>
<dbReference type="PANTHER" id="PTHR21262:SF36">
    <property type="entry name" value="BIFUNCTIONAL (P)PPGPP SYNTHASE_HYDROLASE SPOT"/>
    <property type="match status" value="1"/>
</dbReference>
<name>L2F4S4_9GAMM</name>
<dbReference type="RefSeq" id="WP_009501546.1">
    <property type="nucleotide sequence ID" value="NZ_ANIN01000002.1"/>
</dbReference>
<dbReference type="GO" id="GO:0015970">
    <property type="term" value="P:guanosine tetraphosphate biosynthetic process"/>
    <property type="evidence" value="ECO:0007669"/>
    <property type="project" value="UniProtKB-UniPathway"/>
</dbReference>
<evidence type="ECO:0000256" key="2">
    <source>
        <dbReference type="ARBA" id="ARBA00022801"/>
    </source>
</evidence>
<dbReference type="PATRIC" id="fig|1230338.3.peg.1217"/>
<dbReference type="PROSITE" id="PS51831">
    <property type="entry name" value="HD"/>
    <property type="match status" value="1"/>
</dbReference>
<dbReference type="InterPro" id="IPR012676">
    <property type="entry name" value="TGS-like"/>
</dbReference>
<dbReference type="PANTHER" id="PTHR21262">
    <property type="entry name" value="GUANOSINE-3',5'-BIS DIPHOSPHATE 3'-PYROPHOSPHOHYDROLASE"/>
    <property type="match status" value="1"/>
</dbReference>
<dbReference type="STRING" id="1230338.MOMA_05721"/>
<dbReference type="Gene3D" id="1.10.3210.10">
    <property type="entry name" value="Hypothetical protein af1432"/>
    <property type="match status" value="1"/>
</dbReference>
<dbReference type="UniPathway" id="UPA00908">
    <property type="reaction ID" value="UER00886"/>
</dbReference>
<keyword evidence="2 4" id="KW-0378">Hydrolase</keyword>
<dbReference type="FunFam" id="1.10.3210.10:FF:000001">
    <property type="entry name" value="GTP pyrophosphokinase RelA"/>
    <property type="match status" value="1"/>
</dbReference>
<dbReference type="SUPFAM" id="SSF81301">
    <property type="entry name" value="Nucleotidyltransferase"/>
    <property type="match status" value="1"/>
</dbReference>
<accession>L2F4S4</accession>
<comment type="caution">
    <text evidence="4">The sequence shown here is derived from an EMBL/GenBank/DDBJ whole genome shotgun (WGS) entry which is preliminary data.</text>
</comment>
<dbReference type="GO" id="GO:0008728">
    <property type="term" value="F:GTP diphosphokinase activity"/>
    <property type="evidence" value="ECO:0007669"/>
    <property type="project" value="TreeGrafter"/>
</dbReference>
<organism evidence="4 5">
    <name type="scientific">Moraxella macacae 0408225</name>
    <dbReference type="NCBI Taxonomy" id="1230338"/>
    <lineage>
        <taxon>Bacteria</taxon>
        <taxon>Pseudomonadati</taxon>
        <taxon>Pseudomonadota</taxon>
        <taxon>Gammaproteobacteria</taxon>
        <taxon>Moraxellales</taxon>
        <taxon>Moraxellaceae</taxon>
        <taxon>Moraxella</taxon>
    </lineage>
</organism>
<dbReference type="EMBL" id="ANIN01000002">
    <property type="protein sequence ID" value="ELA08034.1"/>
    <property type="molecule type" value="Genomic_DNA"/>
</dbReference>
<dbReference type="Pfam" id="PF02824">
    <property type="entry name" value="TGS"/>
    <property type="match status" value="1"/>
</dbReference>
<dbReference type="eggNOG" id="COG0317">
    <property type="taxonomic scope" value="Bacteria"/>
</dbReference>
<evidence type="ECO:0000313" key="5">
    <source>
        <dbReference type="Proteomes" id="UP000023795"/>
    </source>
</evidence>
<dbReference type="GO" id="GO:0008893">
    <property type="term" value="F:guanosine-3',5'-bis(diphosphate) 3'-diphosphatase activity"/>
    <property type="evidence" value="ECO:0007669"/>
    <property type="project" value="TreeGrafter"/>
</dbReference>
<dbReference type="InterPro" id="IPR004095">
    <property type="entry name" value="TGS"/>
</dbReference>
<dbReference type="AlphaFoldDB" id="L2F4S4"/>
<dbReference type="Gene3D" id="3.10.20.30">
    <property type="match status" value="1"/>
</dbReference>
<feature type="domain" description="HD" evidence="3">
    <location>
        <begin position="56"/>
        <end position="155"/>
    </location>
</feature>
<dbReference type="OrthoDB" id="9805041at2"/>
<dbReference type="InterPro" id="IPR012675">
    <property type="entry name" value="Beta-grasp_dom_sf"/>
</dbReference>
<dbReference type="CDD" id="cd00077">
    <property type="entry name" value="HDc"/>
    <property type="match status" value="1"/>
</dbReference>
<dbReference type="GO" id="GO:0042594">
    <property type="term" value="P:response to starvation"/>
    <property type="evidence" value="ECO:0007669"/>
    <property type="project" value="TreeGrafter"/>
</dbReference>
<reference evidence="4 5" key="1">
    <citation type="journal article" date="2013" name="Genome Announc.">
        <title>Genome Sequence of Moraxella macacae 0408225, a Novel Bacterial Species Isolated from a Cynomolgus Macaque with Epistaxis.</title>
        <authorList>
            <person name="Ladner J.T."/>
            <person name="Whitehouse C.A."/>
            <person name="Koroleva G.I."/>
            <person name="Palacios G.F."/>
        </authorList>
    </citation>
    <scope>NUCLEOTIDE SEQUENCE [LARGE SCALE GENOMIC DNA]</scope>
    <source>
        <strain evidence="4 5">0408225</strain>
    </source>
</reference>
<dbReference type="SMART" id="SM00471">
    <property type="entry name" value="HDc"/>
    <property type="match status" value="1"/>
</dbReference>
<gene>
    <name evidence="4" type="ORF">MOMA_05721</name>
</gene>
<proteinExistence type="inferred from homology"/>
<dbReference type="Proteomes" id="UP000023795">
    <property type="component" value="Unassembled WGS sequence"/>
</dbReference>